<evidence type="ECO:0000313" key="3">
    <source>
        <dbReference type="Proteomes" id="UP000318093"/>
    </source>
</evidence>
<evidence type="ECO:0000313" key="2">
    <source>
        <dbReference type="EMBL" id="TMI82683.1"/>
    </source>
</evidence>
<protein>
    <recommendedName>
        <fullName evidence="1">Soluble ligand binding domain-containing protein</fullName>
    </recommendedName>
</protein>
<reference evidence="2 3" key="1">
    <citation type="journal article" date="2019" name="Nat. Microbiol.">
        <title>Mediterranean grassland soil C-N compound turnover is dependent on rainfall and depth, and is mediated by genomically divergent microorganisms.</title>
        <authorList>
            <person name="Diamond S."/>
            <person name="Andeer P.F."/>
            <person name="Li Z."/>
            <person name="Crits-Christoph A."/>
            <person name="Burstein D."/>
            <person name="Anantharaman K."/>
            <person name="Lane K.R."/>
            <person name="Thomas B.C."/>
            <person name="Pan C."/>
            <person name="Northen T.R."/>
            <person name="Banfield J.F."/>
        </authorList>
    </citation>
    <scope>NUCLEOTIDE SEQUENCE [LARGE SCALE GENOMIC DNA]</scope>
    <source>
        <strain evidence="2">NP_6</strain>
    </source>
</reference>
<accession>A0A537JGL3</accession>
<sequence length="90" mass="9553">LVVSEDLANVVSVGGEVARPGRYRLKGEVRVLDALILAGGLTDRASVSQALITRASGERPAFDLERLMLYQSEHCPAAGGHPVHPGRHGQ</sequence>
<dbReference type="Proteomes" id="UP000318093">
    <property type="component" value="Unassembled WGS sequence"/>
</dbReference>
<evidence type="ECO:0000259" key="1">
    <source>
        <dbReference type="Pfam" id="PF10531"/>
    </source>
</evidence>
<comment type="caution">
    <text evidence="2">The sequence shown here is derived from an EMBL/GenBank/DDBJ whole genome shotgun (WGS) entry which is preliminary data.</text>
</comment>
<proteinExistence type="predicted"/>
<feature type="non-terminal residue" evidence="2">
    <location>
        <position position="1"/>
    </location>
</feature>
<dbReference type="AlphaFoldDB" id="A0A537JGL3"/>
<name>A0A537JGL3_9BACT</name>
<dbReference type="InterPro" id="IPR019554">
    <property type="entry name" value="Soluble_ligand-bd"/>
</dbReference>
<dbReference type="Gene3D" id="3.10.560.10">
    <property type="entry name" value="Outer membrane lipoprotein wza domain like"/>
    <property type="match status" value="1"/>
</dbReference>
<organism evidence="2 3">
    <name type="scientific">Candidatus Segetimicrobium genomatis</name>
    <dbReference type="NCBI Taxonomy" id="2569760"/>
    <lineage>
        <taxon>Bacteria</taxon>
        <taxon>Bacillati</taxon>
        <taxon>Candidatus Sysuimicrobiota</taxon>
        <taxon>Candidatus Sysuimicrobiia</taxon>
        <taxon>Candidatus Sysuimicrobiales</taxon>
        <taxon>Candidatus Segetimicrobiaceae</taxon>
        <taxon>Candidatus Segetimicrobium</taxon>
    </lineage>
</organism>
<dbReference type="EMBL" id="VBAN01000150">
    <property type="protein sequence ID" value="TMI82683.1"/>
    <property type="molecule type" value="Genomic_DNA"/>
</dbReference>
<gene>
    <name evidence="2" type="ORF">E6H03_05130</name>
</gene>
<feature type="domain" description="Soluble ligand binding" evidence="1">
    <location>
        <begin position="10"/>
        <end position="57"/>
    </location>
</feature>
<dbReference type="Pfam" id="PF10531">
    <property type="entry name" value="SLBB"/>
    <property type="match status" value="1"/>
</dbReference>